<sequence>MGDNKEKLENTEHQNFLSQGTIENNTHSEISQEHTKDSEASSQLDSKEVDRRDEIDDKSNQIFNSKAEETLNAMDSKDITLSKKENISTQTINSDHMDSNNTQVPSNIEKTLNSDDFTHDDKSDDTTLDNTMFSGNEKYKTSRNQNIKKDFVNLNDLDRNSTPMNKTSKSPLYLSLLSIVIAAASVGGNFIYFQKQTEINKAAILANIENNQTQLQQEIALLQNQFVQQQDKKESEINKITLLNTQMNQSLDLFSESQQKALKTFSLEQETAQSRLAALEQKVNRLATQDNSDWLISQADFYVKMAARRLWAEKDILTAMTLLKTADNSLAQMNDSSLVPIREAISSDIATLAAINPPDVDGIVSKLSALTRSVDKLVLKPEFRRPTTSEAQMSEISANVGDWRQNFLASLQDFSQDFIKIRRVDSQGNVILSPEQAIYLKENIRARLFLATQSVSRQQASVYKETIEDIILNVTDFFDSEDPLTQHFLMELNSLKAQQLTLSLPNSFVSREPLERLVNERVLKWVLPKEDNRPIIGSSSDSDSAETSKTDVNRNSDTDTITRDSLAEKMYQDDTKTPLDTSNNNL</sequence>
<reference evidence="4 5" key="1">
    <citation type="submission" date="2024-09" db="EMBL/GenBank/DDBJ databases">
        <authorList>
            <person name="Sun Q."/>
            <person name="Mori K."/>
        </authorList>
    </citation>
    <scope>NUCLEOTIDE SEQUENCE [LARGE SCALE GENOMIC DNA]</scope>
    <source>
        <strain evidence="4 5">CCM 8545</strain>
    </source>
</reference>
<evidence type="ECO:0000313" key="4">
    <source>
        <dbReference type="EMBL" id="MFC0178862.1"/>
    </source>
</evidence>
<dbReference type="EMBL" id="JBHLXE010000016">
    <property type="protein sequence ID" value="MFC0178862.1"/>
    <property type="molecule type" value="Genomic_DNA"/>
</dbReference>
<keyword evidence="3" id="KW-0472">Membrane</keyword>
<feature type="transmembrane region" description="Helical" evidence="3">
    <location>
        <begin position="172"/>
        <end position="193"/>
    </location>
</feature>
<feature type="region of interest" description="Disordered" evidence="2">
    <location>
        <begin position="535"/>
        <end position="586"/>
    </location>
</feature>
<feature type="region of interest" description="Disordered" evidence="2">
    <location>
        <begin position="90"/>
        <end position="138"/>
    </location>
</feature>
<dbReference type="InterPro" id="IPR007470">
    <property type="entry name" value="HemX"/>
</dbReference>
<gene>
    <name evidence="4" type="ORF">ACFFIT_01925</name>
</gene>
<feature type="compositionally biased region" description="Basic and acidic residues" evidence="2">
    <location>
        <begin position="112"/>
        <end position="125"/>
    </location>
</feature>
<organism evidence="4 5">
    <name type="scientific">Thorsellia kenyensis</name>
    <dbReference type="NCBI Taxonomy" id="1549888"/>
    <lineage>
        <taxon>Bacteria</taxon>
        <taxon>Pseudomonadati</taxon>
        <taxon>Pseudomonadota</taxon>
        <taxon>Gammaproteobacteria</taxon>
        <taxon>Enterobacterales</taxon>
        <taxon>Thorselliaceae</taxon>
        <taxon>Thorsellia</taxon>
    </lineage>
</organism>
<evidence type="ECO:0000256" key="2">
    <source>
        <dbReference type="SAM" id="MobiDB-lite"/>
    </source>
</evidence>
<feature type="region of interest" description="Disordered" evidence="2">
    <location>
        <begin position="1"/>
        <end position="61"/>
    </location>
</feature>
<evidence type="ECO:0000256" key="3">
    <source>
        <dbReference type="SAM" id="Phobius"/>
    </source>
</evidence>
<accession>A0ABV6C7C2</accession>
<evidence type="ECO:0000313" key="5">
    <source>
        <dbReference type="Proteomes" id="UP001589758"/>
    </source>
</evidence>
<feature type="coiled-coil region" evidence="1">
    <location>
        <begin position="262"/>
        <end position="289"/>
    </location>
</feature>
<feature type="coiled-coil region" evidence="1">
    <location>
        <begin position="205"/>
        <end position="232"/>
    </location>
</feature>
<feature type="compositionally biased region" description="Basic and acidic residues" evidence="2">
    <location>
        <begin position="30"/>
        <end position="59"/>
    </location>
</feature>
<feature type="compositionally biased region" description="Basic and acidic residues" evidence="2">
    <location>
        <begin position="546"/>
        <end position="577"/>
    </location>
</feature>
<feature type="compositionally biased region" description="Polar residues" evidence="2">
    <location>
        <begin position="90"/>
        <end position="111"/>
    </location>
</feature>
<comment type="caution">
    <text evidence="4">The sequence shown here is derived from an EMBL/GenBank/DDBJ whole genome shotgun (WGS) entry which is preliminary data.</text>
</comment>
<keyword evidence="3" id="KW-0812">Transmembrane</keyword>
<dbReference type="PANTHER" id="PTHR38043">
    <property type="entry name" value="PROTEIN HEMX"/>
    <property type="match status" value="1"/>
</dbReference>
<keyword evidence="5" id="KW-1185">Reference proteome</keyword>
<keyword evidence="1" id="KW-0175">Coiled coil</keyword>
<protein>
    <submittedName>
        <fullName evidence="4">Uroporphyrinogen-III C-methyltransferase</fullName>
    </submittedName>
</protein>
<keyword evidence="3" id="KW-1133">Transmembrane helix</keyword>
<dbReference type="RefSeq" id="WP_385875876.1">
    <property type="nucleotide sequence ID" value="NZ_JBHLXE010000016.1"/>
</dbReference>
<dbReference type="Pfam" id="PF04375">
    <property type="entry name" value="HemX"/>
    <property type="match status" value="1"/>
</dbReference>
<feature type="compositionally biased region" description="Basic and acidic residues" evidence="2">
    <location>
        <begin position="1"/>
        <end position="12"/>
    </location>
</feature>
<feature type="compositionally biased region" description="Polar residues" evidence="2">
    <location>
        <begin position="13"/>
        <end position="29"/>
    </location>
</feature>
<dbReference type="PANTHER" id="PTHR38043:SF1">
    <property type="entry name" value="PROTEIN HEMX"/>
    <property type="match status" value="1"/>
</dbReference>
<dbReference type="Proteomes" id="UP001589758">
    <property type="component" value="Unassembled WGS sequence"/>
</dbReference>
<proteinExistence type="predicted"/>
<evidence type="ECO:0000256" key="1">
    <source>
        <dbReference type="SAM" id="Coils"/>
    </source>
</evidence>
<name>A0ABV6C7C2_9GAMM</name>